<accession>A0A6A6J4M3</accession>
<dbReference type="SUPFAM" id="SSF46689">
    <property type="entry name" value="Homeodomain-like"/>
    <property type="match status" value="1"/>
</dbReference>
<dbReference type="OrthoDB" id="3794898at2759"/>
<reference evidence="1" key="1">
    <citation type="journal article" date="2020" name="Stud. Mycol.">
        <title>101 Dothideomycetes genomes: a test case for predicting lifestyles and emergence of pathogens.</title>
        <authorList>
            <person name="Haridas S."/>
            <person name="Albert R."/>
            <person name="Binder M."/>
            <person name="Bloem J."/>
            <person name="Labutti K."/>
            <person name="Salamov A."/>
            <person name="Andreopoulos B."/>
            <person name="Baker S."/>
            <person name="Barry K."/>
            <person name="Bills G."/>
            <person name="Bluhm B."/>
            <person name="Cannon C."/>
            <person name="Castanera R."/>
            <person name="Culley D."/>
            <person name="Daum C."/>
            <person name="Ezra D."/>
            <person name="Gonzalez J."/>
            <person name="Henrissat B."/>
            <person name="Kuo A."/>
            <person name="Liang C."/>
            <person name="Lipzen A."/>
            <person name="Lutzoni F."/>
            <person name="Magnuson J."/>
            <person name="Mondo S."/>
            <person name="Nolan M."/>
            <person name="Ohm R."/>
            <person name="Pangilinan J."/>
            <person name="Park H.-J."/>
            <person name="Ramirez L."/>
            <person name="Alfaro M."/>
            <person name="Sun H."/>
            <person name="Tritt A."/>
            <person name="Yoshinaga Y."/>
            <person name="Zwiers L.-H."/>
            <person name="Turgeon B."/>
            <person name="Goodwin S."/>
            <person name="Spatafora J."/>
            <person name="Crous P."/>
            <person name="Grigoriev I."/>
        </authorList>
    </citation>
    <scope>NUCLEOTIDE SEQUENCE</scope>
    <source>
        <strain evidence="1">CBS 379.55</strain>
    </source>
</reference>
<dbReference type="InterPro" id="IPR009057">
    <property type="entry name" value="Homeodomain-like_sf"/>
</dbReference>
<dbReference type="RefSeq" id="XP_033648763.1">
    <property type="nucleotide sequence ID" value="XM_033802230.1"/>
</dbReference>
<dbReference type="GeneID" id="54555405"/>
<dbReference type="EMBL" id="ML986565">
    <property type="protein sequence ID" value="KAF2271224.1"/>
    <property type="molecule type" value="Genomic_DNA"/>
</dbReference>
<protein>
    <recommendedName>
        <fullName evidence="3">HTH psq-type domain-containing protein</fullName>
    </recommendedName>
</protein>
<dbReference type="AlphaFoldDB" id="A0A6A6J4M3"/>
<keyword evidence="2" id="KW-1185">Reference proteome</keyword>
<evidence type="ECO:0008006" key="3">
    <source>
        <dbReference type="Google" id="ProtNLM"/>
    </source>
</evidence>
<proteinExistence type="predicted"/>
<evidence type="ECO:0000313" key="1">
    <source>
        <dbReference type="EMBL" id="KAF2271224.1"/>
    </source>
</evidence>
<evidence type="ECO:0000313" key="2">
    <source>
        <dbReference type="Proteomes" id="UP000800097"/>
    </source>
</evidence>
<organism evidence="1 2">
    <name type="scientific">Westerdykella ornata</name>
    <dbReference type="NCBI Taxonomy" id="318751"/>
    <lineage>
        <taxon>Eukaryota</taxon>
        <taxon>Fungi</taxon>
        <taxon>Dikarya</taxon>
        <taxon>Ascomycota</taxon>
        <taxon>Pezizomycotina</taxon>
        <taxon>Dothideomycetes</taxon>
        <taxon>Pleosporomycetidae</taxon>
        <taxon>Pleosporales</taxon>
        <taxon>Sporormiaceae</taxon>
        <taxon>Westerdykella</taxon>
    </lineage>
</organism>
<gene>
    <name evidence="1" type="ORF">EI97DRAFT_489963</name>
</gene>
<sequence length="54" mass="6237">MSQQRKALLEEHEGRLQLALQAYNAKQFQSYRAAAAIFNIKHHTLTEHAKGKLF</sequence>
<name>A0A6A6J4M3_WESOR</name>
<dbReference type="Proteomes" id="UP000800097">
    <property type="component" value="Unassembled WGS sequence"/>
</dbReference>